<comment type="caution">
    <text evidence="1">The sequence shown here is derived from an EMBL/GenBank/DDBJ whole genome shotgun (WGS) entry which is preliminary data.</text>
</comment>
<reference evidence="1 2" key="1">
    <citation type="journal article" date="2016" name="Nat. Commun.">
        <title>Thousands of microbial genomes shed light on interconnected biogeochemical processes in an aquifer system.</title>
        <authorList>
            <person name="Anantharaman K."/>
            <person name="Brown C.T."/>
            <person name="Hug L.A."/>
            <person name="Sharon I."/>
            <person name="Castelle C.J."/>
            <person name="Probst A.J."/>
            <person name="Thomas B.C."/>
            <person name="Singh A."/>
            <person name="Wilkins M.J."/>
            <person name="Karaoz U."/>
            <person name="Brodie E.L."/>
            <person name="Williams K.H."/>
            <person name="Hubbard S.S."/>
            <person name="Banfield J.F."/>
        </authorList>
    </citation>
    <scope>NUCLEOTIDE SEQUENCE [LARGE SCALE GENOMIC DNA]</scope>
</reference>
<sequence length="122" mass="14483">MEYGSHIKDYQEELIIFEDNIIIKIKNRALKHIVEKRKRDNYTEETILNLFSDIFNVLGSKNFKIIDNKDKADNIFLLLEIIEDKNSGVVLVLEIVMESENHYYIKTGFYRSAKKIQKLLKE</sequence>
<organism evidence="1 2">
    <name type="scientific">Candidatus Nomurabacteria bacterium RIFCSPLOWO2_01_FULL_33_17</name>
    <dbReference type="NCBI Taxonomy" id="1801764"/>
    <lineage>
        <taxon>Bacteria</taxon>
        <taxon>Candidatus Nomuraibacteriota</taxon>
    </lineage>
</organism>
<gene>
    <name evidence="1" type="ORF">A2903_01700</name>
</gene>
<dbReference type="Proteomes" id="UP000178184">
    <property type="component" value="Unassembled WGS sequence"/>
</dbReference>
<evidence type="ECO:0000313" key="2">
    <source>
        <dbReference type="Proteomes" id="UP000178184"/>
    </source>
</evidence>
<accession>A0A1F6WP05</accession>
<dbReference type="EMBL" id="MFUO01000024">
    <property type="protein sequence ID" value="OGI83603.1"/>
    <property type="molecule type" value="Genomic_DNA"/>
</dbReference>
<evidence type="ECO:0000313" key="1">
    <source>
        <dbReference type="EMBL" id="OGI83603.1"/>
    </source>
</evidence>
<proteinExistence type="predicted"/>
<name>A0A1F6WP05_9BACT</name>
<protein>
    <submittedName>
        <fullName evidence="1">Uncharacterized protein</fullName>
    </submittedName>
</protein>
<dbReference type="AlphaFoldDB" id="A0A1F6WP05"/>
<dbReference type="STRING" id="1801764.A2903_01700"/>